<dbReference type="PROSITE" id="PS51257">
    <property type="entry name" value="PROKAR_LIPOPROTEIN"/>
    <property type="match status" value="1"/>
</dbReference>
<evidence type="ECO:0008006" key="4">
    <source>
        <dbReference type="Google" id="ProtNLM"/>
    </source>
</evidence>
<comment type="caution">
    <text evidence="2">The sequence shown here is derived from an EMBL/GenBank/DDBJ whole genome shotgun (WGS) entry which is preliminary data.</text>
</comment>
<evidence type="ECO:0000313" key="3">
    <source>
        <dbReference type="Proteomes" id="UP001153328"/>
    </source>
</evidence>
<reference evidence="2" key="1">
    <citation type="submission" date="2021-06" db="EMBL/GenBank/DDBJ databases">
        <authorList>
            <person name="Arsene-Ploetze F."/>
        </authorList>
    </citation>
    <scope>NUCLEOTIDE SEQUENCE</scope>
    <source>
        <strain evidence="2">SBRY1</strain>
    </source>
</reference>
<dbReference type="AlphaFoldDB" id="A0A9W4E5I0"/>
<feature type="region of interest" description="Disordered" evidence="1">
    <location>
        <begin position="27"/>
        <end position="54"/>
    </location>
</feature>
<name>A0A9W4E5I0_9ACTN</name>
<gene>
    <name evidence="2" type="ORF">SBRY_20155</name>
</gene>
<dbReference type="Proteomes" id="UP001153328">
    <property type="component" value="Unassembled WGS sequence"/>
</dbReference>
<feature type="compositionally biased region" description="Gly residues" evidence="1">
    <location>
        <begin position="27"/>
        <end position="51"/>
    </location>
</feature>
<keyword evidence="3" id="KW-1185">Reference proteome</keyword>
<sequence>MTAVGRAVAGTALAAALGGLGAGCAGQSGTGGPDGSPGSGPGTAGTGGGAAGDRVVYFSTTPKGPTDDQQVLHDRAEADRYAARFAARDPQAQAQIAAAGRATDFTRQVLVGWTATTGCSAATSAALTVSGDRVALQVSQPKPPPECVMAFRVSVVFRVAKERMPAQPVFG</sequence>
<accession>A0A9W4E5I0</accession>
<protein>
    <recommendedName>
        <fullName evidence="4">Lipoprotein</fullName>
    </recommendedName>
</protein>
<dbReference type="EMBL" id="CAJVAX010000012">
    <property type="protein sequence ID" value="CAG7625420.1"/>
    <property type="molecule type" value="Genomic_DNA"/>
</dbReference>
<organism evidence="2 3">
    <name type="scientific">Actinacidiphila bryophytorum</name>
    <dbReference type="NCBI Taxonomy" id="1436133"/>
    <lineage>
        <taxon>Bacteria</taxon>
        <taxon>Bacillati</taxon>
        <taxon>Actinomycetota</taxon>
        <taxon>Actinomycetes</taxon>
        <taxon>Kitasatosporales</taxon>
        <taxon>Streptomycetaceae</taxon>
        <taxon>Actinacidiphila</taxon>
    </lineage>
</organism>
<proteinExistence type="predicted"/>
<evidence type="ECO:0000256" key="1">
    <source>
        <dbReference type="SAM" id="MobiDB-lite"/>
    </source>
</evidence>
<evidence type="ECO:0000313" key="2">
    <source>
        <dbReference type="EMBL" id="CAG7625420.1"/>
    </source>
</evidence>